<dbReference type="EMBL" id="UINC01035302">
    <property type="protein sequence ID" value="SVB27497.1"/>
    <property type="molecule type" value="Genomic_DNA"/>
</dbReference>
<evidence type="ECO:0000313" key="1">
    <source>
        <dbReference type="EMBL" id="SVB27497.1"/>
    </source>
</evidence>
<sequence length="22" mass="2692">MAMREFVRKLDEEGQLRAVQRE</sequence>
<accession>A0A382CQE0</accession>
<gene>
    <name evidence="1" type="ORF">METZ01_LOCUS180351</name>
</gene>
<feature type="non-terminal residue" evidence="1">
    <location>
        <position position="22"/>
    </location>
</feature>
<proteinExistence type="predicted"/>
<protein>
    <submittedName>
        <fullName evidence="1">Uncharacterized protein</fullName>
    </submittedName>
</protein>
<dbReference type="AlphaFoldDB" id="A0A382CQE0"/>
<name>A0A382CQE0_9ZZZZ</name>
<reference evidence="1" key="1">
    <citation type="submission" date="2018-05" db="EMBL/GenBank/DDBJ databases">
        <authorList>
            <person name="Lanie J.A."/>
            <person name="Ng W.-L."/>
            <person name="Kazmierczak K.M."/>
            <person name="Andrzejewski T.M."/>
            <person name="Davidsen T.M."/>
            <person name="Wayne K.J."/>
            <person name="Tettelin H."/>
            <person name="Glass J.I."/>
            <person name="Rusch D."/>
            <person name="Podicherti R."/>
            <person name="Tsui H.-C.T."/>
            <person name="Winkler M.E."/>
        </authorList>
    </citation>
    <scope>NUCLEOTIDE SEQUENCE</scope>
</reference>
<organism evidence="1">
    <name type="scientific">marine metagenome</name>
    <dbReference type="NCBI Taxonomy" id="408172"/>
    <lineage>
        <taxon>unclassified sequences</taxon>
        <taxon>metagenomes</taxon>
        <taxon>ecological metagenomes</taxon>
    </lineage>
</organism>